<evidence type="ECO:0000313" key="5">
    <source>
        <dbReference type="EMBL" id="KAG3218179.1"/>
    </source>
</evidence>
<proteinExistence type="predicted"/>
<comment type="caution">
    <text evidence="6">The sequence shown here is derived from an EMBL/GenBank/DDBJ whole genome shotgun (WGS) entry which is preliminary data.</text>
</comment>
<evidence type="ECO:0000313" key="2">
    <source>
        <dbReference type="EMBL" id="KAG2928947.1"/>
    </source>
</evidence>
<gene>
    <name evidence="6" type="ORF">PC110_g11992</name>
    <name evidence="1" type="ORF">PC113_g5396</name>
    <name evidence="2" type="ORF">PC115_g7088</name>
    <name evidence="3" type="ORF">PC117_g10146</name>
    <name evidence="4" type="ORF">PC118_g12732</name>
    <name evidence="5" type="ORF">PC129_g11005</name>
</gene>
<dbReference type="Proteomes" id="UP000774804">
    <property type="component" value="Unassembled WGS sequence"/>
</dbReference>
<dbReference type="EMBL" id="RCMG01000103">
    <property type="protein sequence ID" value="KAG2863498.1"/>
    <property type="molecule type" value="Genomic_DNA"/>
</dbReference>
<evidence type="ECO:0000313" key="1">
    <source>
        <dbReference type="EMBL" id="KAG2863498.1"/>
    </source>
</evidence>
<dbReference type="Proteomes" id="UP000697107">
    <property type="component" value="Unassembled WGS sequence"/>
</dbReference>
<dbReference type="EMBL" id="RCMK01000242">
    <property type="protein sequence ID" value="KAG2941644.1"/>
    <property type="molecule type" value="Genomic_DNA"/>
</dbReference>
<keyword evidence="7" id="KW-1185">Reference proteome</keyword>
<dbReference type="EMBL" id="RCMI01000165">
    <property type="protein sequence ID" value="KAG2928947.1"/>
    <property type="molecule type" value="Genomic_DNA"/>
</dbReference>
<evidence type="ECO:0008006" key="8">
    <source>
        <dbReference type="Google" id="ProtNLM"/>
    </source>
</evidence>
<reference evidence="6 7" key="1">
    <citation type="submission" date="2018-01" db="EMBL/GenBank/DDBJ databases">
        <title>Draft genome of the strawberry crown rot pathogen Phytophthora cactorum.</title>
        <authorList>
            <person name="Armitage A.D."/>
            <person name="Lysoe E."/>
            <person name="Nellist C.F."/>
            <person name="Harrison R.J."/>
            <person name="Brurberg M.B."/>
        </authorList>
    </citation>
    <scope>NUCLEOTIDE SEQUENCE [LARGE SCALE GENOMIC DNA]</scope>
    <source>
        <strain evidence="6 7">10300</strain>
    </source>
</reference>
<protein>
    <recommendedName>
        <fullName evidence="8">Ankyrin repeat-containing domain</fullName>
    </recommendedName>
</protein>
<evidence type="ECO:0000313" key="4">
    <source>
        <dbReference type="EMBL" id="KAG2977653.1"/>
    </source>
</evidence>
<evidence type="ECO:0000313" key="6">
    <source>
        <dbReference type="EMBL" id="RAW31663.1"/>
    </source>
</evidence>
<dbReference type="EMBL" id="MJFZ01000312">
    <property type="protein sequence ID" value="RAW31663.1"/>
    <property type="molecule type" value="Genomic_DNA"/>
</dbReference>
<evidence type="ECO:0000313" key="7">
    <source>
        <dbReference type="Proteomes" id="UP000251314"/>
    </source>
</evidence>
<dbReference type="Proteomes" id="UP000251314">
    <property type="component" value="Unassembled WGS sequence"/>
</dbReference>
<organism evidence="6 7">
    <name type="scientific">Phytophthora cactorum</name>
    <dbReference type="NCBI Taxonomy" id="29920"/>
    <lineage>
        <taxon>Eukaryota</taxon>
        <taxon>Sar</taxon>
        <taxon>Stramenopiles</taxon>
        <taxon>Oomycota</taxon>
        <taxon>Peronosporomycetes</taxon>
        <taxon>Peronosporales</taxon>
        <taxon>Peronosporaceae</taxon>
        <taxon>Phytophthora</taxon>
    </lineage>
</organism>
<dbReference type="OrthoDB" id="10470543at2759"/>
<dbReference type="Proteomes" id="UP000735874">
    <property type="component" value="Unassembled WGS sequence"/>
</dbReference>
<reference evidence="1" key="2">
    <citation type="submission" date="2018-10" db="EMBL/GenBank/DDBJ databases">
        <title>Effector identification in a new, highly contiguous assembly of the strawberry crown rot pathogen Phytophthora cactorum.</title>
        <authorList>
            <person name="Armitage A.D."/>
            <person name="Nellist C.F."/>
            <person name="Bates H."/>
            <person name="Vickerstaff R.J."/>
            <person name="Harrison R.J."/>
        </authorList>
    </citation>
    <scope>NUCLEOTIDE SEQUENCE</scope>
    <source>
        <strain evidence="1">15-7</strain>
        <strain evidence="2">4032</strain>
        <strain evidence="3">4040</strain>
        <strain evidence="4">P415</strain>
        <strain evidence="5">P421</strain>
    </source>
</reference>
<dbReference type="AlphaFoldDB" id="A0A329S480"/>
<dbReference type="Proteomes" id="UP000760860">
    <property type="component" value="Unassembled WGS sequence"/>
</dbReference>
<dbReference type="EMBL" id="RCMV01000378">
    <property type="protein sequence ID" value="KAG3218179.1"/>
    <property type="molecule type" value="Genomic_DNA"/>
</dbReference>
<dbReference type="Proteomes" id="UP000736787">
    <property type="component" value="Unassembled WGS sequence"/>
</dbReference>
<dbReference type="VEuPathDB" id="FungiDB:PC110_g11992"/>
<accession>A0A329S480</accession>
<name>A0A329S480_9STRA</name>
<evidence type="ECO:0000313" key="3">
    <source>
        <dbReference type="EMBL" id="KAG2941644.1"/>
    </source>
</evidence>
<dbReference type="EMBL" id="RCML01000417">
    <property type="protein sequence ID" value="KAG2977653.1"/>
    <property type="molecule type" value="Genomic_DNA"/>
</dbReference>
<sequence>MSGGIVVLALCNNACISSEMALEVFQKAASRGNDEVVKPLLSKYCFALSVKEEAMVCAARNGQLNVLKVICASEDWSLDSLNKAISATKDWYVLAVLRAKKAAKEESSS</sequence>